<feature type="compositionally biased region" description="Basic residues" evidence="4">
    <location>
        <begin position="1136"/>
        <end position="1146"/>
    </location>
</feature>
<feature type="compositionally biased region" description="Gly residues" evidence="4">
    <location>
        <begin position="1180"/>
        <end position="1193"/>
    </location>
</feature>
<feature type="region of interest" description="Disordered" evidence="4">
    <location>
        <begin position="428"/>
        <end position="458"/>
    </location>
</feature>
<sequence>MALDSAPADDDPTLLAADYTLPNQRRIAQLNAILVRNLSIRDTRPSHPSFQPTRTADRHDDDSTRDRRLDDGAAGALNGIRPLSTTRTTTTLAQGQITSGDEARNVTARPSRPTGAFRRSASAGTLLERTSGSSRSSRRVLNATVGEADTIAEEAPAPSEGTPSLAAPSQPDARHPAVKPAREPALSRPRTRSQAEADRRRTALHDRLVDCFVSLHLLPPAAAATTFPSSSSEPTRTAPSAGEVSFPDRRHAHGRSRSGSVRSVFARPSGSGQGGSAPGPAPGLSRSGSANSVRKTDSATVGASAFATSPRKTMRRRTTVSADSFAPLPSFPSHTAKSPSSTLFPASPVAAALAPPPAPVRPFFVSDLSQAATHATFFLDPEQITVPSWSSASSGMPSDPTAGLPAFPEQVRDWPGWTESRIQATVWARPTTLDEEGGSRSTRASDDGGKGKAKATGDEDDWRVVAEWEVDLAGLTSLGRDPTEFPTLPPNTLVFAMSSSGVVPQFPSDPSTSSAAATDEIEYFTAPIPLLERAHRRRLRAERRARTTAASTRFDSSSSGSSLPLLQQRSWSEDELSDYLEECCDDSECSDCGADGEFGDAVPFRGSDEEVGGGAGYTSDPGLGADGAVVRRPRSDTIRSRRSGRSGARRGTLLTSHDPVQSGSTTALGTTRSSSQRSRPPPSLGAMATTTNNRIEPAEHVRRRNRRAAQEVLEKSRRETRMVRAAGWEGIRKLCEARWELEGIKREVADRRETVAREMGDEEEGWSAQDRLRAELRDRLEDLEGVKEAVDSELSEEQYELDIRRARLRQRRDRLDRAQILDLEHGEALNEVQRELHAAAETHAELALSAQTRRTQLITLLSHIFPIEPVFSAPKGISPDLLFSILGIPLPNSTFPSSYSDDAVSSALGYAAQVTQLIAAYLSVPLCYPITSCGSRSTVRDEISMMKGPRAFPLFGKGVDQYRFDYGVFLLNKNIEQLMYAQGLTVLDLRNTLPNLKTLILSLSYDPSHDDFLASTLLPTGPFAADEEDDRQPPDHSVPEGDAFPTEHSGPEAAHPYDEEAERATVTTTRSSRSTSNASTIRPSKLLVSTHGQREAGVPATEASAPLPSEVAPPDLDPLSISAAGDSSPKGDVTPRKSRRNGRRRSSSSASEKVTLVKTVHKAHGRSPSGGSPASSGSGHASGGGGGGGGGYGAKLREGLWSVVAGGTGRRESSASATENGPQGSGPVGVE</sequence>
<reference evidence="5 6" key="1">
    <citation type="journal article" date="2018" name="Front. Microbiol.">
        <title>Prospects for Fungal Bioremediation of Acidic Radioactive Waste Sites: Characterization and Genome Sequence of Rhodotorula taiwanensis MD1149.</title>
        <authorList>
            <person name="Tkavc R."/>
            <person name="Matrosova V.Y."/>
            <person name="Grichenko O.E."/>
            <person name="Gostincar C."/>
            <person name="Volpe R.P."/>
            <person name="Klimenkova P."/>
            <person name="Gaidamakova E.K."/>
            <person name="Zhou C.E."/>
            <person name="Stewart B.J."/>
            <person name="Lyman M.G."/>
            <person name="Malfatti S.A."/>
            <person name="Rubinfeld B."/>
            <person name="Courtot M."/>
            <person name="Singh J."/>
            <person name="Dalgard C.L."/>
            <person name="Hamilton T."/>
            <person name="Frey K.G."/>
            <person name="Gunde-Cimerman N."/>
            <person name="Dugan L."/>
            <person name="Daly M.J."/>
        </authorList>
    </citation>
    <scope>NUCLEOTIDE SEQUENCE [LARGE SCALE GENOMIC DNA]</scope>
    <source>
        <strain evidence="5 6">MD1149</strain>
    </source>
</reference>
<dbReference type="AlphaFoldDB" id="A0A2S5B5P2"/>
<dbReference type="GO" id="GO:0005768">
    <property type="term" value="C:endosome"/>
    <property type="evidence" value="ECO:0007669"/>
    <property type="project" value="TreeGrafter"/>
</dbReference>
<feature type="region of interest" description="Disordered" evidence="4">
    <location>
        <begin position="42"/>
        <end position="200"/>
    </location>
</feature>
<feature type="compositionally biased region" description="Low complexity" evidence="4">
    <location>
        <begin position="224"/>
        <end position="237"/>
    </location>
</feature>
<dbReference type="EMBL" id="PJQD01000058">
    <property type="protein sequence ID" value="POY72099.1"/>
    <property type="molecule type" value="Genomic_DNA"/>
</dbReference>
<feature type="region of interest" description="Disordered" evidence="4">
    <location>
        <begin position="539"/>
        <end position="568"/>
    </location>
</feature>
<evidence type="ECO:0000256" key="3">
    <source>
        <dbReference type="ARBA" id="ARBA00023054"/>
    </source>
</evidence>
<dbReference type="Proteomes" id="UP000237144">
    <property type="component" value="Unassembled WGS sequence"/>
</dbReference>
<feature type="compositionally biased region" description="Polar residues" evidence="4">
    <location>
        <begin position="653"/>
        <end position="671"/>
    </location>
</feature>
<evidence type="ECO:0000256" key="1">
    <source>
        <dbReference type="ARBA" id="ARBA00009574"/>
    </source>
</evidence>
<feature type="compositionally biased region" description="Low complexity" evidence="4">
    <location>
        <begin position="1166"/>
        <end position="1179"/>
    </location>
</feature>
<name>A0A2S5B5P2_9BASI</name>
<organism evidence="5 6">
    <name type="scientific">Rhodotorula taiwanensis</name>
    <dbReference type="NCBI Taxonomy" id="741276"/>
    <lineage>
        <taxon>Eukaryota</taxon>
        <taxon>Fungi</taxon>
        <taxon>Dikarya</taxon>
        <taxon>Basidiomycota</taxon>
        <taxon>Pucciniomycotina</taxon>
        <taxon>Microbotryomycetes</taxon>
        <taxon>Sporidiobolales</taxon>
        <taxon>Sporidiobolaceae</taxon>
        <taxon>Rhodotorula</taxon>
    </lineage>
</organism>
<proteinExistence type="inferred from homology"/>
<dbReference type="OrthoDB" id="72772at2759"/>
<comment type="similarity">
    <text evidence="1">Belongs to the ATG14 family.</text>
</comment>
<feature type="compositionally biased region" description="Low complexity" evidence="4">
    <location>
        <begin position="1064"/>
        <end position="1080"/>
    </location>
</feature>
<evidence type="ECO:0000313" key="5">
    <source>
        <dbReference type="EMBL" id="POY72099.1"/>
    </source>
</evidence>
<comment type="caution">
    <text evidence="5">The sequence shown here is derived from an EMBL/GenBank/DDBJ whole genome shotgun (WGS) entry which is preliminary data.</text>
</comment>
<dbReference type="GO" id="GO:0000323">
    <property type="term" value="C:lytic vacuole"/>
    <property type="evidence" value="ECO:0007669"/>
    <property type="project" value="TreeGrafter"/>
</dbReference>
<feature type="region of interest" description="Disordered" evidence="4">
    <location>
        <begin position="224"/>
        <end position="342"/>
    </location>
</feature>
<keyword evidence="6" id="KW-1185">Reference proteome</keyword>
<dbReference type="Pfam" id="PF10186">
    <property type="entry name" value="ATG14"/>
    <property type="match status" value="1"/>
</dbReference>
<dbReference type="PANTHER" id="PTHR15157">
    <property type="entry name" value="UV RADIATION RESISTANCE-ASSOCIATED GENE PROTEIN"/>
    <property type="match status" value="1"/>
</dbReference>
<keyword evidence="3" id="KW-0175">Coiled coil</keyword>
<feature type="compositionally biased region" description="Basic and acidic residues" evidence="4">
    <location>
        <begin position="55"/>
        <end position="71"/>
    </location>
</feature>
<evidence type="ECO:0000256" key="2">
    <source>
        <dbReference type="ARBA" id="ARBA00013807"/>
    </source>
</evidence>
<dbReference type="GO" id="GO:0035493">
    <property type="term" value="P:SNARE complex assembly"/>
    <property type="evidence" value="ECO:0007669"/>
    <property type="project" value="TreeGrafter"/>
</dbReference>
<dbReference type="PANTHER" id="PTHR15157:SF5">
    <property type="entry name" value="UV RADIATION RESISTANCE-ASSOCIATED GENE PROTEIN"/>
    <property type="match status" value="1"/>
</dbReference>
<dbReference type="STRING" id="741276.A0A2S5B5P2"/>
<feature type="compositionally biased region" description="Low complexity" evidence="4">
    <location>
        <begin position="547"/>
        <end position="568"/>
    </location>
</feature>
<feature type="compositionally biased region" description="Polar residues" evidence="4">
    <location>
        <begin position="298"/>
        <end position="311"/>
    </location>
</feature>
<feature type="region of interest" description="Disordered" evidence="4">
    <location>
        <begin position="600"/>
        <end position="713"/>
    </location>
</feature>
<feature type="compositionally biased region" description="Polar residues" evidence="4">
    <location>
        <begin position="332"/>
        <end position="342"/>
    </location>
</feature>
<dbReference type="GO" id="GO:0032991">
    <property type="term" value="C:protein-containing complex"/>
    <property type="evidence" value="ECO:0007669"/>
    <property type="project" value="UniProtKB-ARBA"/>
</dbReference>
<evidence type="ECO:0000313" key="6">
    <source>
        <dbReference type="Proteomes" id="UP000237144"/>
    </source>
</evidence>
<dbReference type="GO" id="GO:0000149">
    <property type="term" value="F:SNARE binding"/>
    <property type="evidence" value="ECO:0007669"/>
    <property type="project" value="TreeGrafter"/>
</dbReference>
<gene>
    <name evidence="5" type="ORF">BMF94_4831</name>
</gene>
<evidence type="ECO:0000256" key="4">
    <source>
        <dbReference type="SAM" id="MobiDB-lite"/>
    </source>
</evidence>
<feature type="region of interest" description="Disordered" evidence="4">
    <location>
        <begin position="1020"/>
        <end position="1231"/>
    </location>
</feature>
<accession>A0A2S5B5P2</accession>
<dbReference type="InterPro" id="IPR018791">
    <property type="entry name" value="UV_resistance/autophagy_Atg14"/>
</dbReference>
<feature type="compositionally biased region" description="Low complexity" evidence="4">
    <location>
        <begin position="257"/>
        <end position="270"/>
    </location>
</feature>
<protein>
    <recommendedName>
        <fullName evidence="2">Autophagy-related protein 14</fullName>
    </recommendedName>
</protein>